<reference evidence="1" key="2">
    <citation type="submission" date="2020-09" db="EMBL/GenBank/DDBJ databases">
        <authorList>
            <person name="Sun Q."/>
            <person name="Ohkuma M."/>
        </authorList>
    </citation>
    <scope>NUCLEOTIDE SEQUENCE</scope>
    <source>
        <strain evidence="1">JCM 19831</strain>
    </source>
</reference>
<dbReference type="Proteomes" id="UP000642070">
    <property type="component" value="Unassembled WGS sequence"/>
</dbReference>
<keyword evidence="2" id="KW-1185">Reference proteome</keyword>
<accession>A0A917UDG4</accession>
<dbReference type="RefSeq" id="WP_229837146.1">
    <property type="nucleotide sequence ID" value="NZ_BMPI01000099.1"/>
</dbReference>
<evidence type="ECO:0000313" key="2">
    <source>
        <dbReference type="Proteomes" id="UP000642070"/>
    </source>
</evidence>
<gene>
    <name evidence="1" type="ORF">GCM10007977_103300</name>
</gene>
<reference evidence="1" key="1">
    <citation type="journal article" date="2014" name="Int. J. Syst. Evol. Microbiol.">
        <title>Complete genome sequence of Corynebacterium casei LMG S-19264T (=DSM 44701T), isolated from a smear-ripened cheese.</title>
        <authorList>
            <consortium name="US DOE Joint Genome Institute (JGI-PGF)"/>
            <person name="Walter F."/>
            <person name="Albersmeier A."/>
            <person name="Kalinowski J."/>
            <person name="Ruckert C."/>
        </authorList>
    </citation>
    <scope>NUCLEOTIDE SEQUENCE</scope>
    <source>
        <strain evidence="1">JCM 19831</strain>
    </source>
</reference>
<dbReference type="EMBL" id="BMPI01000099">
    <property type="protein sequence ID" value="GGM85001.1"/>
    <property type="molecule type" value="Genomic_DNA"/>
</dbReference>
<organism evidence="1 2">
    <name type="scientific">Dactylosporangium sucinum</name>
    <dbReference type="NCBI Taxonomy" id="1424081"/>
    <lineage>
        <taxon>Bacteria</taxon>
        <taxon>Bacillati</taxon>
        <taxon>Actinomycetota</taxon>
        <taxon>Actinomycetes</taxon>
        <taxon>Micromonosporales</taxon>
        <taxon>Micromonosporaceae</taxon>
        <taxon>Dactylosporangium</taxon>
    </lineage>
</organism>
<protein>
    <submittedName>
        <fullName evidence="1">Uncharacterized protein</fullName>
    </submittedName>
</protein>
<sequence>MPRHPDAVITPNTLLRDARLRTPSPLRTGQSMSRPELADAVNTAIDQLYPRRDLTTQYVDGRWIGKLERGEHRWPSDERRTAVRHVLHTTTDTELGLYIRASMQA</sequence>
<name>A0A917UDG4_9ACTN</name>
<dbReference type="AlphaFoldDB" id="A0A917UDG4"/>
<evidence type="ECO:0000313" key="1">
    <source>
        <dbReference type="EMBL" id="GGM85001.1"/>
    </source>
</evidence>
<comment type="caution">
    <text evidence="1">The sequence shown here is derived from an EMBL/GenBank/DDBJ whole genome shotgun (WGS) entry which is preliminary data.</text>
</comment>
<proteinExistence type="predicted"/>